<keyword evidence="5 18" id="KW-0813">Transport</keyword>
<evidence type="ECO:0000256" key="15">
    <source>
        <dbReference type="ARBA" id="ARBA00023128"/>
    </source>
</evidence>
<proteinExistence type="inferred from homology"/>
<evidence type="ECO:0000256" key="2">
    <source>
        <dbReference type="ARBA" id="ARBA00007866"/>
    </source>
</evidence>
<keyword evidence="16 18" id="KW-0472">Membrane</keyword>
<feature type="transmembrane region" description="Helical" evidence="19">
    <location>
        <begin position="63"/>
        <end position="87"/>
    </location>
</feature>
<evidence type="ECO:0000256" key="1">
    <source>
        <dbReference type="ARBA" id="ARBA00004448"/>
    </source>
</evidence>
<dbReference type="Pfam" id="PF02790">
    <property type="entry name" value="COX2_TM"/>
    <property type="match status" value="1"/>
</dbReference>
<comment type="similarity">
    <text evidence="2 18">Belongs to the cytochrome c oxidase subunit 2 family.</text>
</comment>
<comment type="subcellular location">
    <subcellularLocation>
        <location evidence="1 18">Mitochondrion inner membrane</location>
        <topology evidence="1 18">Multi-pass membrane protein</topology>
    </subcellularLocation>
</comment>
<keyword evidence="12 18" id="KW-0249">Electron transport</keyword>
<feature type="domain" description="Cytochrome oxidase subunit II copper A binding" evidence="20">
    <location>
        <begin position="92"/>
        <end position="223"/>
    </location>
</feature>
<feature type="domain" description="Cytochrome oxidase subunit II transmembrane region profile" evidence="21">
    <location>
        <begin position="1"/>
        <end position="91"/>
    </location>
</feature>
<evidence type="ECO:0000259" key="21">
    <source>
        <dbReference type="PROSITE" id="PS50999"/>
    </source>
</evidence>
<keyword evidence="13 19" id="KW-1133">Transmembrane helix</keyword>
<evidence type="ECO:0000259" key="20">
    <source>
        <dbReference type="PROSITE" id="PS50857"/>
    </source>
</evidence>
<evidence type="ECO:0000256" key="4">
    <source>
        <dbReference type="ARBA" id="ARBA00015946"/>
    </source>
</evidence>
<dbReference type="PRINTS" id="PR01166">
    <property type="entry name" value="CYCOXIDASEII"/>
</dbReference>
<evidence type="ECO:0000256" key="3">
    <source>
        <dbReference type="ARBA" id="ARBA00011164"/>
    </source>
</evidence>
<evidence type="ECO:0000256" key="10">
    <source>
        <dbReference type="ARBA" id="ARBA00022842"/>
    </source>
</evidence>
<evidence type="ECO:0000313" key="22">
    <source>
        <dbReference type="EMBL" id="AAS00850.1"/>
    </source>
</evidence>
<dbReference type="InterPro" id="IPR034210">
    <property type="entry name" value="CcO_II_C"/>
</dbReference>
<dbReference type="PROSITE" id="PS50857">
    <property type="entry name" value="COX2_CUA"/>
    <property type="match status" value="1"/>
</dbReference>
<evidence type="ECO:0000256" key="19">
    <source>
        <dbReference type="SAM" id="Phobius"/>
    </source>
</evidence>
<dbReference type="Pfam" id="PF00116">
    <property type="entry name" value="COX2"/>
    <property type="match status" value="1"/>
</dbReference>
<evidence type="ECO:0000256" key="13">
    <source>
        <dbReference type="ARBA" id="ARBA00022989"/>
    </source>
</evidence>
<evidence type="ECO:0000256" key="17">
    <source>
        <dbReference type="ARBA" id="ARBA00049512"/>
    </source>
</evidence>
<evidence type="ECO:0000256" key="5">
    <source>
        <dbReference type="ARBA" id="ARBA00022448"/>
    </source>
</evidence>
<dbReference type="PROSITE" id="PS50999">
    <property type="entry name" value="COX2_TM"/>
    <property type="match status" value="1"/>
</dbReference>
<dbReference type="SUPFAM" id="SSF81464">
    <property type="entry name" value="Cytochrome c oxidase subunit II-like, transmembrane region"/>
    <property type="match status" value="1"/>
</dbReference>
<dbReference type="GO" id="GO:0004129">
    <property type="term" value="F:cytochrome-c oxidase activity"/>
    <property type="evidence" value="ECO:0007669"/>
    <property type="project" value="UniProtKB-EC"/>
</dbReference>
<protein>
    <recommendedName>
        <fullName evidence="4 18">Cytochrome c oxidase subunit 2</fullName>
    </recommendedName>
</protein>
<dbReference type="InterPro" id="IPR014222">
    <property type="entry name" value="Cyt_c_oxidase_su2"/>
</dbReference>
<dbReference type="NCBIfam" id="TIGR02866">
    <property type="entry name" value="CoxB"/>
    <property type="match status" value="1"/>
</dbReference>
<keyword evidence="14 18" id="KW-0186">Copper</keyword>
<name>Q6SL23_9CRUS</name>
<reference evidence="22" key="1">
    <citation type="journal article" date="2004" name="Proc. R. Soc. Lond., B, Biol. Sci.">
        <title>Phylogenetic position of the Pentastomida and [pan]crustacean relationships.</title>
        <authorList>
            <person name="Lavrov D.V."/>
            <person name="Brown W.M."/>
            <person name="Boore J.L."/>
        </authorList>
    </citation>
    <scope>NUCLEOTIDE SEQUENCE</scope>
</reference>
<evidence type="ECO:0000256" key="7">
    <source>
        <dbReference type="ARBA" id="ARBA00022692"/>
    </source>
</evidence>
<dbReference type="InterPro" id="IPR001505">
    <property type="entry name" value="Copper_CuA"/>
</dbReference>
<evidence type="ECO:0000256" key="11">
    <source>
        <dbReference type="ARBA" id="ARBA00022967"/>
    </source>
</evidence>
<dbReference type="GO" id="GO:0042773">
    <property type="term" value="P:ATP synthesis coupled electron transport"/>
    <property type="evidence" value="ECO:0007669"/>
    <property type="project" value="TreeGrafter"/>
</dbReference>
<dbReference type="EMBL" id="AY456187">
    <property type="protein sequence ID" value="AAS00850.1"/>
    <property type="molecule type" value="Genomic_DNA"/>
</dbReference>
<dbReference type="InterPro" id="IPR036257">
    <property type="entry name" value="Cyt_c_oxidase_su2_TM_sf"/>
</dbReference>
<dbReference type="PROSITE" id="PS00078">
    <property type="entry name" value="COX2"/>
    <property type="match status" value="1"/>
</dbReference>
<dbReference type="CTD" id="4513"/>
<dbReference type="AlphaFoldDB" id="Q6SL23"/>
<dbReference type="Gene3D" id="2.60.40.420">
    <property type="entry name" value="Cupredoxins - blue copper proteins"/>
    <property type="match status" value="1"/>
</dbReference>
<keyword evidence="9 18" id="KW-0999">Mitochondrion inner membrane</keyword>
<evidence type="ECO:0000256" key="14">
    <source>
        <dbReference type="ARBA" id="ARBA00023008"/>
    </source>
</evidence>
<evidence type="ECO:0000256" key="8">
    <source>
        <dbReference type="ARBA" id="ARBA00022723"/>
    </source>
</evidence>
<dbReference type="FunFam" id="2.60.40.420:FF:000001">
    <property type="entry name" value="Cytochrome c oxidase subunit 2"/>
    <property type="match status" value="1"/>
</dbReference>
<sequence>MATWMDLTFQDSVSPLMEFMMFFHDHVIVILSLICFISGYLLYMSLSNRFLFKTSINSHLTELIWLFMPALILIFVSLPSIKILYLLENSKSPAVTIKTSGHQWYWSYEYSDFWNIEFDSYMLPYENLEQFRLLDVDNRTVIPMLTRIRFLITASDVLHAWALPALSIKMDAVPGRLNQIMTYLYRPGLYYGQCSEICGVNHSFMPIVLEVVSNEEFKKWVSTY</sequence>
<keyword evidence="15 18" id="KW-0496">Mitochondrion</keyword>
<keyword evidence="11" id="KW-1278">Translocase</keyword>
<dbReference type="RefSeq" id="YP_026009.1">
    <property type="nucleotide sequence ID" value="NC_005935.1"/>
</dbReference>
<gene>
    <name evidence="22" type="primary">cox2</name>
</gene>
<keyword evidence="6 18" id="KW-0679">Respiratory chain</keyword>
<evidence type="ECO:0000256" key="16">
    <source>
        <dbReference type="ARBA" id="ARBA00023136"/>
    </source>
</evidence>
<dbReference type="InterPro" id="IPR008972">
    <property type="entry name" value="Cupredoxin"/>
</dbReference>
<keyword evidence="22" id="KW-0560">Oxidoreductase</keyword>
<keyword evidence="7 18" id="KW-0812">Transmembrane</keyword>
<keyword evidence="10" id="KW-0460">Magnesium</keyword>
<dbReference type="CDD" id="cd13912">
    <property type="entry name" value="CcO_II_C"/>
    <property type="match status" value="1"/>
</dbReference>
<dbReference type="InterPro" id="IPR045187">
    <property type="entry name" value="CcO_II"/>
</dbReference>
<accession>Q6SL23</accession>
<dbReference type="GeneID" id="2847195"/>
<evidence type="ECO:0000256" key="12">
    <source>
        <dbReference type="ARBA" id="ARBA00022982"/>
    </source>
</evidence>
<dbReference type="InterPro" id="IPR002429">
    <property type="entry name" value="CcO_II-like_C"/>
</dbReference>
<comment type="subunit">
    <text evidence="3">Component of the cytochrome c oxidase (complex IV, CIV), a multisubunit enzyme composed of a catalytic core of 3 subunits and several supernumerary subunits. The complex exists as a monomer or a dimer and forms supercomplexes (SCs) in the inner mitochondrial membrane with ubiquinol-cytochrome c oxidoreductase (cytochrome b-c1 complex, complex III, CIII).</text>
</comment>
<comment type="catalytic activity">
    <reaction evidence="17">
        <text>4 Fe(II)-[cytochrome c] + O2 + 8 H(+)(in) = 4 Fe(III)-[cytochrome c] + 2 H2O + 4 H(+)(out)</text>
        <dbReference type="Rhea" id="RHEA:11436"/>
        <dbReference type="Rhea" id="RHEA-COMP:10350"/>
        <dbReference type="Rhea" id="RHEA-COMP:14399"/>
        <dbReference type="ChEBI" id="CHEBI:15377"/>
        <dbReference type="ChEBI" id="CHEBI:15378"/>
        <dbReference type="ChEBI" id="CHEBI:15379"/>
        <dbReference type="ChEBI" id="CHEBI:29033"/>
        <dbReference type="ChEBI" id="CHEBI:29034"/>
        <dbReference type="EC" id="7.1.1.9"/>
    </reaction>
    <physiologicalReaction direction="left-to-right" evidence="17">
        <dbReference type="Rhea" id="RHEA:11437"/>
    </physiologicalReaction>
</comment>
<dbReference type="GO" id="GO:0016491">
    <property type="term" value="F:oxidoreductase activity"/>
    <property type="evidence" value="ECO:0007669"/>
    <property type="project" value="UniProtKB-KW"/>
</dbReference>
<geneLocation type="mitochondrion" evidence="22"/>
<dbReference type="Gene3D" id="1.10.287.90">
    <property type="match status" value="1"/>
</dbReference>
<dbReference type="GO" id="GO:0005743">
    <property type="term" value="C:mitochondrial inner membrane"/>
    <property type="evidence" value="ECO:0007669"/>
    <property type="project" value="UniProtKB-SubCell"/>
</dbReference>
<dbReference type="SUPFAM" id="SSF49503">
    <property type="entry name" value="Cupredoxins"/>
    <property type="match status" value="1"/>
</dbReference>
<dbReference type="GO" id="GO:0005507">
    <property type="term" value="F:copper ion binding"/>
    <property type="evidence" value="ECO:0007669"/>
    <property type="project" value="InterPro"/>
</dbReference>
<comment type="function">
    <text evidence="18">Component of the cytochrome c oxidase, the last enzyme in the mitochondrial electron transport chain which drives oxidative phosphorylation. The respiratory chain contains 3 multisubunit complexes succinate dehydrogenase (complex II, CII), ubiquinol-cytochrome c oxidoreductase (cytochrome b-c1 complex, complex III, CIII) and cytochrome c oxidase (complex IV, CIV), that cooperate to transfer electrons derived from NADH and succinate to molecular oxygen, creating an electrochemical gradient over the inner membrane that drives transmembrane transport and the ATP synthase. Cytochrome c oxidase is the component of the respiratory chain that catalyzes the reduction of oxygen to water. Electrons originating from reduced cytochrome c in the intermembrane space (IMS) are transferred via the dinuclear copper A center (CU(A)) of subunit 2 and heme A of subunit 1 to the active site in subunit 1, a binuclear center (BNC) formed by heme A3 and copper B (CU(B)). The BNC reduces molecular oxygen to 2 water molecules using 4 electrons from cytochrome c in the IMS and 4 protons from the mitochondrial matrix.</text>
</comment>
<dbReference type="InterPro" id="IPR011759">
    <property type="entry name" value="Cyt_c_oxidase_su2_TM_dom"/>
</dbReference>
<evidence type="ECO:0000256" key="18">
    <source>
        <dbReference type="RuleBase" id="RU000457"/>
    </source>
</evidence>
<dbReference type="PANTHER" id="PTHR22888">
    <property type="entry name" value="CYTOCHROME C OXIDASE, SUBUNIT II"/>
    <property type="match status" value="1"/>
</dbReference>
<keyword evidence="8 18" id="KW-0479">Metal-binding</keyword>
<comment type="cofactor">
    <cofactor evidence="18">
        <name>Cu cation</name>
        <dbReference type="ChEBI" id="CHEBI:23378"/>
    </cofactor>
    <text evidence="18">Binds a copper A center.</text>
</comment>
<dbReference type="PANTHER" id="PTHR22888:SF9">
    <property type="entry name" value="CYTOCHROME C OXIDASE SUBUNIT 2"/>
    <property type="match status" value="1"/>
</dbReference>
<organism evidence="22">
    <name type="scientific">Argulus americanus</name>
    <dbReference type="NCBI Taxonomy" id="260819"/>
    <lineage>
        <taxon>Eukaryota</taxon>
        <taxon>Metazoa</taxon>
        <taxon>Ecdysozoa</taxon>
        <taxon>Arthropoda</taxon>
        <taxon>Crustacea</taxon>
        <taxon>Oligostraca</taxon>
        <taxon>Ichthyostraca</taxon>
        <taxon>Branchiura</taxon>
        <taxon>Arguloida</taxon>
        <taxon>Argulidae</taxon>
        <taxon>Argulus</taxon>
    </lineage>
</organism>
<evidence type="ECO:0000256" key="9">
    <source>
        <dbReference type="ARBA" id="ARBA00022792"/>
    </source>
</evidence>
<feature type="transmembrane region" description="Helical" evidence="19">
    <location>
        <begin position="20"/>
        <end position="43"/>
    </location>
</feature>
<evidence type="ECO:0000256" key="6">
    <source>
        <dbReference type="ARBA" id="ARBA00022660"/>
    </source>
</evidence>